<evidence type="ECO:0000313" key="3">
    <source>
        <dbReference type="EMBL" id="MDR4305023.1"/>
    </source>
</evidence>
<keyword evidence="4" id="KW-1185">Reference proteome</keyword>
<accession>A0ABU1DAG1</accession>
<reference evidence="3" key="1">
    <citation type="submission" date="2020-10" db="EMBL/GenBank/DDBJ databases">
        <authorList>
            <person name="Abbas A."/>
            <person name="Razzaq R."/>
            <person name="Waqas M."/>
            <person name="Abbas N."/>
            <person name="Nielsen T.K."/>
            <person name="Hansen L.H."/>
            <person name="Hussain S."/>
            <person name="Shahid M."/>
        </authorList>
    </citation>
    <scope>NUCLEOTIDE SEQUENCE</scope>
    <source>
        <strain evidence="3">S14</strain>
    </source>
</reference>
<keyword evidence="2" id="KW-0732">Signal</keyword>
<protein>
    <submittedName>
        <fullName evidence="3">Uncharacterized protein</fullName>
    </submittedName>
</protein>
<organism evidence="3 4">
    <name type="scientific">Chelatococcus sambhunathii</name>
    <dbReference type="NCBI Taxonomy" id="363953"/>
    <lineage>
        <taxon>Bacteria</taxon>
        <taxon>Pseudomonadati</taxon>
        <taxon>Pseudomonadota</taxon>
        <taxon>Alphaproteobacteria</taxon>
        <taxon>Hyphomicrobiales</taxon>
        <taxon>Chelatococcaceae</taxon>
        <taxon>Chelatococcus</taxon>
    </lineage>
</organism>
<feature type="region of interest" description="Disordered" evidence="1">
    <location>
        <begin position="20"/>
        <end position="47"/>
    </location>
</feature>
<sequence length="124" mass="12824">MRSLIIATASAALVFSAVAANAQSPQAEPQQPQTQQQKGQSGGAPMVRGVNVVDVSELPAETRPQVDAAAAKAKPADLKNLRASIDKSPEITKALDAKGAKSADVIVANLDQQGLLTLVTRKRG</sequence>
<evidence type="ECO:0000256" key="2">
    <source>
        <dbReference type="SAM" id="SignalP"/>
    </source>
</evidence>
<gene>
    <name evidence="3" type="ORF">IHQ68_00070</name>
</gene>
<evidence type="ECO:0000313" key="4">
    <source>
        <dbReference type="Proteomes" id="UP001181622"/>
    </source>
</evidence>
<feature type="signal peptide" evidence="2">
    <location>
        <begin position="1"/>
        <end position="22"/>
    </location>
</feature>
<dbReference type="Proteomes" id="UP001181622">
    <property type="component" value="Unassembled WGS sequence"/>
</dbReference>
<feature type="chain" id="PRO_5046982483" evidence="2">
    <location>
        <begin position="23"/>
        <end position="124"/>
    </location>
</feature>
<feature type="compositionally biased region" description="Low complexity" evidence="1">
    <location>
        <begin position="20"/>
        <end position="39"/>
    </location>
</feature>
<name>A0ABU1DAG1_9HYPH</name>
<dbReference type="EMBL" id="JADBEO010000001">
    <property type="protein sequence ID" value="MDR4305023.1"/>
    <property type="molecule type" value="Genomic_DNA"/>
</dbReference>
<evidence type="ECO:0000256" key="1">
    <source>
        <dbReference type="SAM" id="MobiDB-lite"/>
    </source>
</evidence>
<dbReference type="RefSeq" id="WP_309388075.1">
    <property type="nucleotide sequence ID" value="NZ_JADBEO010000001.1"/>
</dbReference>
<comment type="caution">
    <text evidence="3">The sequence shown here is derived from an EMBL/GenBank/DDBJ whole genome shotgun (WGS) entry which is preliminary data.</text>
</comment>
<proteinExistence type="predicted"/>